<keyword evidence="3" id="KW-1185">Reference proteome</keyword>
<keyword evidence="1" id="KW-0472">Membrane</keyword>
<dbReference type="AlphaFoldDB" id="A0A8J7HZ32"/>
<dbReference type="EMBL" id="JAECZA010000004">
    <property type="protein sequence ID" value="MBH8571795.1"/>
    <property type="molecule type" value="Genomic_DNA"/>
</dbReference>
<name>A0A8J7HZ32_9NOST</name>
<dbReference type="Proteomes" id="UP000662314">
    <property type="component" value="Unassembled WGS sequence"/>
</dbReference>
<reference evidence="2 3" key="1">
    <citation type="journal article" date="2021" name="Int. J. Syst. Evol. Microbiol.">
        <title>Amazonocrinis nigriterrae gen. nov., sp. nov., Atlanticothrix silvestris gen. nov., sp. nov. and Dendronalium phyllosphericum gen. nov., sp. nov., nostocacean cyanobacteria from Brazilian environments.</title>
        <authorList>
            <person name="Alvarenga D.O."/>
            <person name="Andreote A.P.D."/>
            <person name="Branco L.H.Z."/>
            <person name="Delbaje E."/>
            <person name="Cruz R.B."/>
            <person name="Varani A.M."/>
            <person name="Fiore M.F."/>
        </authorList>
    </citation>
    <scope>NUCLEOTIDE SEQUENCE [LARGE SCALE GENOMIC DNA]</scope>
    <source>
        <strain evidence="2 3">CENA369</strain>
    </source>
</reference>
<dbReference type="RefSeq" id="WP_225895391.1">
    <property type="nucleotide sequence ID" value="NZ_JAECZA010000004.1"/>
</dbReference>
<keyword evidence="1" id="KW-1133">Transmembrane helix</keyword>
<proteinExistence type="predicted"/>
<gene>
    <name evidence="2" type="ORF">I8752_01870</name>
</gene>
<feature type="transmembrane region" description="Helical" evidence="1">
    <location>
        <begin position="13"/>
        <end position="32"/>
    </location>
</feature>
<accession>A0A8J7HZ32</accession>
<evidence type="ECO:0000313" key="2">
    <source>
        <dbReference type="EMBL" id="MBH8571795.1"/>
    </source>
</evidence>
<evidence type="ECO:0000313" key="3">
    <source>
        <dbReference type="Proteomes" id="UP000662314"/>
    </source>
</evidence>
<sequence>MCLKYGLKPTGNAGYNVAYIASLMAFSAIALNQYQEARGLKRLTCSTSEIDRDKQK</sequence>
<protein>
    <submittedName>
        <fullName evidence="2">Uncharacterized protein</fullName>
    </submittedName>
</protein>
<evidence type="ECO:0000256" key="1">
    <source>
        <dbReference type="SAM" id="Phobius"/>
    </source>
</evidence>
<comment type="caution">
    <text evidence="2">The sequence shown here is derived from an EMBL/GenBank/DDBJ whole genome shotgun (WGS) entry which is preliminary data.</text>
</comment>
<organism evidence="2 3">
    <name type="scientific">Dendronalium phyllosphericum CENA369</name>
    <dbReference type="NCBI Taxonomy" id="1725256"/>
    <lineage>
        <taxon>Bacteria</taxon>
        <taxon>Bacillati</taxon>
        <taxon>Cyanobacteriota</taxon>
        <taxon>Cyanophyceae</taxon>
        <taxon>Nostocales</taxon>
        <taxon>Nostocaceae</taxon>
        <taxon>Dendronalium</taxon>
        <taxon>Dendronalium phyllosphericum</taxon>
    </lineage>
</organism>
<keyword evidence="1" id="KW-0812">Transmembrane</keyword>